<dbReference type="RefSeq" id="WP_346024114.1">
    <property type="nucleotide sequence ID" value="NZ_BAAADA010000047.1"/>
</dbReference>
<dbReference type="EMBL" id="BAAADA010000047">
    <property type="protein sequence ID" value="GAA0478788.1"/>
    <property type="molecule type" value="Genomic_DNA"/>
</dbReference>
<feature type="domain" description="RCK C-terminal" evidence="2">
    <location>
        <begin position="135"/>
        <end position="221"/>
    </location>
</feature>
<name>A0ABN1AKG3_9LACT</name>
<proteinExistence type="predicted"/>
<dbReference type="Gene3D" id="3.30.70.1450">
    <property type="entry name" value="Regulator of K+ conductance, C-terminal domain"/>
    <property type="match status" value="1"/>
</dbReference>
<dbReference type="InterPro" id="IPR050721">
    <property type="entry name" value="Trk_Ktr_HKT_K-transport"/>
</dbReference>
<dbReference type="InterPro" id="IPR036721">
    <property type="entry name" value="RCK_C_sf"/>
</dbReference>
<dbReference type="Pfam" id="PF02254">
    <property type="entry name" value="TrkA_N"/>
    <property type="match status" value="1"/>
</dbReference>
<dbReference type="InterPro" id="IPR006037">
    <property type="entry name" value="RCK_C"/>
</dbReference>
<reference evidence="3 4" key="1">
    <citation type="journal article" date="2019" name="Int. J. Syst. Evol. Microbiol.">
        <title>The Global Catalogue of Microorganisms (GCM) 10K type strain sequencing project: providing services to taxonomists for standard genome sequencing and annotation.</title>
        <authorList>
            <consortium name="The Broad Institute Genomics Platform"/>
            <consortium name="The Broad Institute Genome Sequencing Center for Infectious Disease"/>
            <person name="Wu L."/>
            <person name="Ma J."/>
        </authorList>
    </citation>
    <scope>NUCLEOTIDE SEQUENCE [LARGE SCALE GENOMIC DNA]</scope>
    <source>
        <strain evidence="3 4">JCM 14232</strain>
    </source>
</reference>
<comment type="caution">
    <text evidence="3">The sequence shown here is derived from an EMBL/GenBank/DDBJ whole genome shotgun (WGS) entry which is preliminary data.</text>
</comment>
<dbReference type="PANTHER" id="PTHR43833:SF7">
    <property type="entry name" value="KTR SYSTEM POTASSIUM UPTAKE PROTEIN C"/>
    <property type="match status" value="1"/>
</dbReference>
<dbReference type="InterPro" id="IPR003148">
    <property type="entry name" value="RCK_N"/>
</dbReference>
<accession>A0ABN1AKG3</accession>
<dbReference type="PROSITE" id="PS51201">
    <property type="entry name" value="RCK_N"/>
    <property type="match status" value="1"/>
</dbReference>
<sequence length="222" mass="24477">MIKTVGVLGLGVFGSTIAKELGEQHCDVIAVDKDLVDVNRVEEYVVQAVQGNITDLELLESIGLSNCDAVVIGTGSNLEASVLAVMNCKKLGIKKIIAKAKNRTHMEILLEIGADEIIRPEKEMGDKVARNIMRNNILDVINLDEDNSIIEFTAPERWIGRSLKDLDLRKKYKINVIGMKSSPDGPLSINVPPEQKIEPDSFIVAIGKPDTFEHLDYTDQLI</sequence>
<dbReference type="Pfam" id="PF02080">
    <property type="entry name" value="TrkA_C"/>
    <property type="match status" value="1"/>
</dbReference>
<dbReference type="PANTHER" id="PTHR43833">
    <property type="entry name" value="POTASSIUM CHANNEL PROTEIN 2-RELATED-RELATED"/>
    <property type="match status" value="1"/>
</dbReference>
<dbReference type="InterPro" id="IPR036291">
    <property type="entry name" value="NAD(P)-bd_dom_sf"/>
</dbReference>
<dbReference type="SUPFAM" id="SSF116726">
    <property type="entry name" value="TrkA C-terminal domain-like"/>
    <property type="match status" value="1"/>
</dbReference>
<gene>
    <name evidence="3" type="ORF">GCM10008936_06280</name>
</gene>
<evidence type="ECO:0000259" key="2">
    <source>
        <dbReference type="PROSITE" id="PS51202"/>
    </source>
</evidence>
<keyword evidence="4" id="KW-1185">Reference proteome</keyword>
<organism evidence="3 4">
    <name type="scientific">Alkalibacterium indicireducens</name>
    <dbReference type="NCBI Taxonomy" id="398758"/>
    <lineage>
        <taxon>Bacteria</taxon>
        <taxon>Bacillati</taxon>
        <taxon>Bacillota</taxon>
        <taxon>Bacilli</taxon>
        <taxon>Lactobacillales</taxon>
        <taxon>Carnobacteriaceae</taxon>
        <taxon>Alkalibacterium</taxon>
    </lineage>
</organism>
<feature type="domain" description="RCK N-terminal" evidence="1">
    <location>
        <begin position="2"/>
        <end position="118"/>
    </location>
</feature>
<protein>
    <submittedName>
        <fullName evidence="3">TrkA family potassium uptake protein</fullName>
    </submittedName>
</protein>
<dbReference type="Proteomes" id="UP001410648">
    <property type="component" value="Unassembled WGS sequence"/>
</dbReference>
<evidence type="ECO:0000259" key="1">
    <source>
        <dbReference type="PROSITE" id="PS51201"/>
    </source>
</evidence>
<dbReference type="PROSITE" id="PS51202">
    <property type="entry name" value="RCK_C"/>
    <property type="match status" value="1"/>
</dbReference>
<dbReference type="SUPFAM" id="SSF51735">
    <property type="entry name" value="NAD(P)-binding Rossmann-fold domains"/>
    <property type="match status" value="1"/>
</dbReference>
<evidence type="ECO:0000313" key="3">
    <source>
        <dbReference type="EMBL" id="GAA0478788.1"/>
    </source>
</evidence>
<evidence type="ECO:0000313" key="4">
    <source>
        <dbReference type="Proteomes" id="UP001410648"/>
    </source>
</evidence>
<dbReference type="Gene3D" id="3.40.50.720">
    <property type="entry name" value="NAD(P)-binding Rossmann-like Domain"/>
    <property type="match status" value="1"/>
</dbReference>